<dbReference type="GO" id="GO:0017119">
    <property type="term" value="C:Golgi transport complex"/>
    <property type="evidence" value="ECO:0007669"/>
    <property type="project" value="InterPro"/>
</dbReference>
<evidence type="ECO:0000256" key="6">
    <source>
        <dbReference type="ARBA" id="ARBA00023034"/>
    </source>
</evidence>
<proteinExistence type="inferred from homology"/>
<dbReference type="GO" id="GO:0006891">
    <property type="term" value="P:intra-Golgi vesicle-mediated transport"/>
    <property type="evidence" value="ECO:0007669"/>
    <property type="project" value="TreeGrafter"/>
</dbReference>
<evidence type="ECO:0000256" key="2">
    <source>
        <dbReference type="ARBA" id="ARBA00006419"/>
    </source>
</evidence>
<feature type="compositionally biased region" description="Low complexity" evidence="9">
    <location>
        <begin position="751"/>
        <end position="763"/>
    </location>
</feature>
<organism evidence="10">
    <name type="scientific">Aphanomyces astaci</name>
    <name type="common">Crayfish plague agent</name>
    <dbReference type="NCBI Taxonomy" id="112090"/>
    <lineage>
        <taxon>Eukaryota</taxon>
        <taxon>Sar</taxon>
        <taxon>Stramenopiles</taxon>
        <taxon>Oomycota</taxon>
        <taxon>Saprolegniomycetes</taxon>
        <taxon>Saprolegniales</taxon>
        <taxon>Verrucalvaceae</taxon>
        <taxon>Aphanomyces</taxon>
    </lineage>
</organism>
<feature type="compositionally biased region" description="Basic residues" evidence="9">
    <location>
        <begin position="663"/>
        <end position="672"/>
    </location>
</feature>
<dbReference type="GO" id="GO:0015031">
    <property type="term" value="P:protein transport"/>
    <property type="evidence" value="ECO:0007669"/>
    <property type="project" value="UniProtKB-KW"/>
</dbReference>
<evidence type="ECO:0000256" key="4">
    <source>
        <dbReference type="ARBA" id="ARBA00022448"/>
    </source>
</evidence>
<sequence>MALKEVTSGGQPWRLERRIEDVTDRLRVLALKNYHVFVQNQQCAQVVTSELQSLGDNLTSVQTSLPSLVSQSKALDTTAHDAAKTNAEIQYVLGQYAGLMGVLEIPQLIDGCIANDLLEDALETIQFAKKLLEQTYTSSIQPKSSNASSSIVHTLVAEVKRATTALRAKLVDKLRGELPLAKCLHLVAYLRRVDGLWTPLPADYDYHLKQEFLACRDAYLSKTVQSIPTSDAYNYLMQIVDAKRTSWFDMITQYSAIFGHHQVQGRVDAALCAWAVRTVSDLTRLLETVLPNVVEFNAIATIMEQVLFFGGSLGRVGVDFRGLVLVIFQSHVVARVTTQWTDAVDAFDAALSMQGGGAIMIQSFRPVSTPVDPTGGDSSVAPPSIMTFPALAQLTNAILTSFNDLRLCALLSLQYRLSLCLQQSMARVVVAVGAFCRRHALTPDEVADNMGGGGGQSSKVPLEVQVFRLIQVMHTAWVPYIIRSFHKLFTEPKGRQMPTALDEANGPQEHTSSPLPRRHKTLELVLDDESDEPEVPDVGKRRDIGGLPSQGVTKSSYSGVAVEMVLPSTSETLRFAGGPQLAATQTQYIEDLIRDFFRTYQITAALDAFECERPIVDASKALDRGSLGLDVTDGGGYGQSRLESFVQSWNQVEHGVEFVKQPTARKPKKKKTPPPSALAISPLPTGTAPPVPEVNEPVAEWDLGVPGCTPKPRIHDLKSFGFDDVDDLSCPTSPGVATPSSPVLDKLAQRSKTTTSSSQGKKVSIGEDGSTPKKQYIFYRETPPSFVTESEEAAREVMEKLSLDPQYDIVPPEAQQRFVELSSSEVSKYAVGKRVEGLGATRSICGIVSKTFGSKLCGTSGPGTIVIDTQPEVDASPVPSATGLTCATSFSAEDEALIDALLESN</sequence>
<dbReference type="GO" id="GO:0000139">
    <property type="term" value="C:Golgi membrane"/>
    <property type="evidence" value="ECO:0007669"/>
    <property type="project" value="UniProtKB-SubCell"/>
</dbReference>
<keyword evidence="5" id="KW-0653">Protein transport</keyword>
<evidence type="ECO:0000256" key="3">
    <source>
        <dbReference type="ARBA" id="ARBA00020983"/>
    </source>
</evidence>
<feature type="region of interest" description="Disordered" evidence="9">
    <location>
        <begin position="497"/>
        <end position="517"/>
    </location>
</feature>
<feature type="region of interest" description="Disordered" evidence="9">
    <location>
        <begin position="660"/>
        <end position="689"/>
    </location>
</feature>
<evidence type="ECO:0000256" key="9">
    <source>
        <dbReference type="SAM" id="MobiDB-lite"/>
    </source>
</evidence>
<evidence type="ECO:0000256" key="7">
    <source>
        <dbReference type="ARBA" id="ARBA00023136"/>
    </source>
</evidence>
<evidence type="ECO:0000256" key="5">
    <source>
        <dbReference type="ARBA" id="ARBA00022927"/>
    </source>
</evidence>
<dbReference type="RefSeq" id="XP_009830041.1">
    <property type="nucleotide sequence ID" value="XM_009831739.1"/>
</dbReference>
<name>W4GKD5_APHAT</name>
<dbReference type="OrthoDB" id="1661054at2759"/>
<comment type="similarity">
    <text evidence="2">Belongs to the COG8 family.</text>
</comment>
<protein>
    <recommendedName>
        <fullName evidence="3">Conserved oligomeric Golgi complex subunit 8</fullName>
    </recommendedName>
    <alternativeName>
        <fullName evidence="8">Component of oligomeric Golgi complex 8</fullName>
    </alternativeName>
</protein>
<evidence type="ECO:0000313" key="10">
    <source>
        <dbReference type="EMBL" id="ETV80117.1"/>
    </source>
</evidence>
<feature type="region of interest" description="Disordered" evidence="9">
    <location>
        <begin position="732"/>
        <end position="768"/>
    </location>
</feature>
<dbReference type="InterPro" id="IPR016159">
    <property type="entry name" value="Cullin_repeat-like_dom_sf"/>
</dbReference>
<keyword evidence="6" id="KW-0333">Golgi apparatus</keyword>
<dbReference type="PANTHER" id="PTHR21311">
    <property type="entry name" value="CONSERVED OLIGOMERIC GOLGI COMPLEX COMPONENT 8"/>
    <property type="match status" value="1"/>
</dbReference>
<keyword evidence="7" id="KW-0472">Membrane</keyword>
<dbReference type="PANTHER" id="PTHR21311:SF0">
    <property type="entry name" value="CONSERVED OLIGOMERIC GOLGI COMPLEX SUBUNIT 8"/>
    <property type="match status" value="1"/>
</dbReference>
<dbReference type="EMBL" id="KI913126">
    <property type="protein sequence ID" value="ETV80117.1"/>
    <property type="molecule type" value="Genomic_DNA"/>
</dbReference>
<dbReference type="AlphaFoldDB" id="W4GKD5"/>
<accession>W4GKD5</accession>
<dbReference type="SUPFAM" id="SSF74788">
    <property type="entry name" value="Cullin repeat-like"/>
    <property type="match status" value="1"/>
</dbReference>
<evidence type="ECO:0000256" key="1">
    <source>
        <dbReference type="ARBA" id="ARBA00004395"/>
    </source>
</evidence>
<dbReference type="STRING" id="112090.W4GKD5"/>
<gene>
    <name evidence="10" type="ORF">H257_06502</name>
</gene>
<comment type="subcellular location">
    <subcellularLocation>
        <location evidence="1">Golgi apparatus membrane</location>
        <topology evidence="1">Peripheral membrane protein</topology>
    </subcellularLocation>
</comment>
<dbReference type="Pfam" id="PF04124">
    <property type="entry name" value="Dor1"/>
    <property type="match status" value="1"/>
</dbReference>
<dbReference type="GeneID" id="20808498"/>
<evidence type="ECO:0000256" key="8">
    <source>
        <dbReference type="ARBA" id="ARBA00031347"/>
    </source>
</evidence>
<keyword evidence="4" id="KW-0813">Transport</keyword>
<reference evidence="10" key="1">
    <citation type="submission" date="2013-12" db="EMBL/GenBank/DDBJ databases">
        <title>The Genome Sequence of Aphanomyces astaci APO3.</title>
        <authorList>
            <consortium name="The Broad Institute Genomics Platform"/>
            <person name="Russ C."/>
            <person name="Tyler B."/>
            <person name="van West P."/>
            <person name="Dieguez-Uribeondo J."/>
            <person name="Young S.K."/>
            <person name="Zeng Q."/>
            <person name="Gargeya S."/>
            <person name="Fitzgerald M."/>
            <person name="Abouelleil A."/>
            <person name="Alvarado L."/>
            <person name="Chapman S.B."/>
            <person name="Gainer-Dewar J."/>
            <person name="Goldberg J."/>
            <person name="Griggs A."/>
            <person name="Gujja S."/>
            <person name="Hansen M."/>
            <person name="Howarth C."/>
            <person name="Imamovic A."/>
            <person name="Ireland A."/>
            <person name="Larimer J."/>
            <person name="McCowan C."/>
            <person name="Murphy C."/>
            <person name="Pearson M."/>
            <person name="Poon T.W."/>
            <person name="Priest M."/>
            <person name="Roberts A."/>
            <person name="Saif S."/>
            <person name="Shea T."/>
            <person name="Sykes S."/>
            <person name="Wortman J."/>
            <person name="Nusbaum C."/>
            <person name="Birren B."/>
        </authorList>
    </citation>
    <scope>NUCLEOTIDE SEQUENCE [LARGE SCALE GENOMIC DNA]</scope>
    <source>
        <strain evidence="10">APO3</strain>
    </source>
</reference>
<dbReference type="VEuPathDB" id="FungiDB:H257_06502"/>
<feature type="region of interest" description="Disordered" evidence="9">
    <location>
        <begin position="529"/>
        <end position="550"/>
    </location>
</feature>
<dbReference type="InterPro" id="IPR007255">
    <property type="entry name" value="COG8"/>
</dbReference>